<evidence type="ECO:0008006" key="7">
    <source>
        <dbReference type="Google" id="ProtNLM"/>
    </source>
</evidence>
<dbReference type="AlphaFoldDB" id="A0A084SNR6"/>
<dbReference type="EMBL" id="JPMI01000222">
    <property type="protein sequence ID" value="KFA90101.1"/>
    <property type="molecule type" value="Genomic_DNA"/>
</dbReference>
<evidence type="ECO:0000256" key="1">
    <source>
        <dbReference type="ARBA" id="ARBA00011046"/>
    </source>
</evidence>
<evidence type="ECO:0000313" key="5">
    <source>
        <dbReference type="EMBL" id="KFA90101.1"/>
    </source>
</evidence>
<evidence type="ECO:0000256" key="3">
    <source>
        <dbReference type="ARBA" id="ARBA00023125"/>
    </source>
</evidence>
<evidence type="ECO:0000313" key="6">
    <source>
        <dbReference type="Proteomes" id="UP000028547"/>
    </source>
</evidence>
<dbReference type="PIRSF" id="PIRSF019455">
    <property type="entry name" value="CopR_AtkY"/>
    <property type="match status" value="1"/>
</dbReference>
<dbReference type="GO" id="GO:0003677">
    <property type="term" value="F:DNA binding"/>
    <property type="evidence" value="ECO:0007669"/>
    <property type="project" value="UniProtKB-KW"/>
</dbReference>
<comment type="similarity">
    <text evidence="1">Belongs to the BlaI transcriptional regulatory family.</text>
</comment>
<organism evidence="5 6">
    <name type="scientific">Archangium violaceum Cb vi76</name>
    <dbReference type="NCBI Taxonomy" id="1406225"/>
    <lineage>
        <taxon>Bacteria</taxon>
        <taxon>Pseudomonadati</taxon>
        <taxon>Myxococcota</taxon>
        <taxon>Myxococcia</taxon>
        <taxon>Myxococcales</taxon>
        <taxon>Cystobacterineae</taxon>
        <taxon>Archangiaceae</taxon>
        <taxon>Archangium</taxon>
    </lineage>
</organism>
<dbReference type="InterPro" id="IPR036390">
    <property type="entry name" value="WH_DNA-bd_sf"/>
</dbReference>
<reference evidence="5 6" key="1">
    <citation type="submission" date="2014-07" db="EMBL/GenBank/DDBJ databases">
        <title>Draft Genome Sequence of Gephyronic Acid Producer, Cystobacter violaceus Strain Cb vi76.</title>
        <authorList>
            <person name="Stevens D.C."/>
            <person name="Young J."/>
            <person name="Carmichael R."/>
            <person name="Tan J."/>
            <person name="Taylor R.E."/>
        </authorList>
    </citation>
    <scope>NUCLEOTIDE SEQUENCE [LARGE SCALE GENOMIC DNA]</scope>
    <source>
        <strain evidence="5 6">Cb vi76</strain>
    </source>
</reference>
<name>A0A084SNR6_9BACT</name>
<protein>
    <recommendedName>
        <fullName evidence="7">CopY family transcriptional regulator</fullName>
    </recommendedName>
</protein>
<dbReference type="InterPro" id="IPR005650">
    <property type="entry name" value="BlaI_family"/>
</dbReference>
<comment type="caution">
    <text evidence="5">The sequence shown here is derived from an EMBL/GenBank/DDBJ whole genome shotgun (WGS) entry which is preliminary data.</text>
</comment>
<keyword evidence="2" id="KW-0805">Transcription regulation</keyword>
<dbReference type="Pfam" id="PF03965">
    <property type="entry name" value="Penicillinase_R"/>
    <property type="match status" value="1"/>
</dbReference>
<proteinExistence type="inferred from homology"/>
<dbReference type="InterPro" id="IPR036388">
    <property type="entry name" value="WH-like_DNA-bd_sf"/>
</dbReference>
<gene>
    <name evidence="5" type="ORF">Q664_30425</name>
</gene>
<sequence>MKKRTWEPLGHLESAVMDVVWARAPVTAREVCDRMTGAEERAYTTIMTTMDRLHRKGLLVREKDGLAWRYAPALGRAEFEKALADGLAAEILRAHGEVALSAFVDATAEVDEGLLDQLARLIAQRRKGRG</sequence>
<dbReference type="GO" id="GO:0045892">
    <property type="term" value="P:negative regulation of DNA-templated transcription"/>
    <property type="evidence" value="ECO:0007669"/>
    <property type="project" value="InterPro"/>
</dbReference>
<keyword evidence="3" id="KW-0238">DNA-binding</keyword>
<dbReference type="RefSeq" id="WP_043403370.1">
    <property type="nucleotide sequence ID" value="NZ_JPMI01000222.1"/>
</dbReference>
<evidence type="ECO:0000256" key="4">
    <source>
        <dbReference type="ARBA" id="ARBA00023163"/>
    </source>
</evidence>
<evidence type="ECO:0000256" key="2">
    <source>
        <dbReference type="ARBA" id="ARBA00023015"/>
    </source>
</evidence>
<dbReference type="SUPFAM" id="SSF46785">
    <property type="entry name" value="Winged helix' DNA-binding domain"/>
    <property type="match status" value="1"/>
</dbReference>
<dbReference type="Proteomes" id="UP000028547">
    <property type="component" value="Unassembled WGS sequence"/>
</dbReference>
<accession>A0A084SNR6</accession>
<dbReference type="Gene3D" id="1.10.10.10">
    <property type="entry name" value="Winged helix-like DNA-binding domain superfamily/Winged helix DNA-binding domain"/>
    <property type="match status" value="1"/>
</dbReference>
<keyword evidence="4" id="KW-0804">Transcription</keyword>